<accession>A0ABU2CBF3</accession>
<feature type="signal peptide" evidence="1">
    <location>
        <begin position="1"/>
        <end position="19"/>
    </location>
</feature>
<evidence type="ECO:0000313" key="3">
    <source>
        <dbReference type="Proteomes" id="UP001180487"/>
    </source>
</evidence>
<sequence length="145" mass="15590">MRFLLLTLLMAALAPAADAGVFTTRCLFAEGAKKPILLQFSTVGDEASGWSGGFVRYGTNSRPISLVRMRESHVETAPGRPFAFTTVWLEIVGGQTLGSYEVETQGARINRFVYTHKRSGLGTSFVENPGIDVGADGACRWTATG</sequence>
<gene>
    <name evidence="2" type="ORF">J2X19_003366</name>
</gene>
<protein>
    <submittedName>
        <fullName evidence="2">Uncharacterized protein</fullName>
    </submittedName>
</protein>
<keyword evidence="1" id="KW-0732">Signal</keyword>
<comment type="caution">
    <text evidence="2">The sequence shown here is derived from an EMBL/GenBank/DDBJ whole genome shotgun (WGS) entry which is preliminary data.</text>
</comment>
<name>A0ABU2CBF3_9BURK</name>
<evidence type="ECO:0000256" key="1">
    <source>
        <dbReference type="SAM" id="SignalP"/>
    </source>
</evidence>
<keyword evidence="3" id="KW-1185">Reference proteome</keyword>
<dbReference type="Proteomes" id="UP001180487">
    <property type="component" value="Unassembled WGS sequence"/>
</dbReference>
<dbReference type="RefSeq" id="WP_310374965.1">
    <property type="nucleotide sequence ID" value="NZ_JAVDXT010000003.1"/>
</dbReference>
<feature type="chain" id="PRO_5046748834" evidence="1">
    <location>
        <begin position="20"/>
        <end position="145"/>
    </location>
</feature>
<evidence type="ECO:0000313" key="2">
    <source>
        <dbReference type="EMBL" id="MDR7378672.1"/>
    </source>
</evidence>
<proteinExistence type="predicted"/>
<organism evidence="2 3">
    <name type="scientific">Rhodoferax ferrireducens</name>
    <dbReference type="NCBI Taxonomy" id="192843"/>
    <lineage>
        <taxon>Bacteria</taxon>
        <taxon>Pseudomonadati</taxon>
        <taxon>Pseudomonadota</taxon>
        <taxon>Betaproteobacteria</taxon>
        <taxon>Burkholderiales</taxon>
        <taxon>Comamonadaceae</taxon>
        <taxon>Rhodoferax</taxon>
    </lineage>
</organism>
<dbReference type="EMBL" id="JAVDXT010000003">
    <property type="protein sequence ID" value="MDR7378672.1"/>
    <property type="molecule type" value="Genomic_DNA"/>
</dbReference>
<reference evidence="2 3" key="1">
    <citation type="submission" date="2023-07" db="EMBL/GenBank/DDBJ databases">
        <title>Sorghum-associated microbial communities from plants grown in Nebraska, USA.</title>
        <authorList>
            <person name="Schachtman D."/>
        </authorList>
    </citation>
    <scope>NUCLEOTIDE SEQUENCE [LARGE SCALE GENOMIC DNA]</scope>
    <source>
        <strain evidence="2 3">BE313</strain>
    </source>
</reference>